<dbReference type="PANTHER" id="PTHR31339:SF4">
    <property type="entry name" value="PECTIN LYASE-LIKE SUPERFAMILY PROTEIN"/>
    <property type="match status" value="1"/>
</dbReference>
<protein>
    <recommendedName>
        <fullName evidence="4">Polygalacturonase</fullName>
    </recommendedName>
</protein>
<evidence type="ECO:0000256" key="1">
    <source>
        <dbReference type="SAM" id="MobiDB-lite"/>
    </source>
</evidence>
<organism evidence="2 3">
    <name type="scientific">Stephania yunnanensis</name>
    <dbReference type="NCBI Taxonomy" id="152371"/>
    <lineage>
        <taxon>Eukaryota</taxon>
        <taxon>Viridiplantae</taxon>
        <taxon>Streptophyta</taxon>
        <taxon>Embryophyta</taxon>
        <taxon>Tracheophyta</taxon>
        <taxon>Spermatophyta</taxon>
        <taxon>Magnoliopsida</taxon>
        <taxon>Ranunculales</taxon>
        <taxon>Menispermaceae</taxon>
        <taxon>Menispermoideae</taxon>
        <taxon>Cissampelideae</taxon>
        <taxon>Stephania</taxon>
    </lineage>
</organism>
<feature type="region of interest" description="Disordered" evidence="1">
    <location>
        <begin position="1"/>
        <end position="38"/>
    </location>
</feature>
<dbReference type="AlphaFoldDB" id="A0AAP0L2N4"/>
<evidence type="ECO:0008006" key="4">
    <source>
        <dbReference type="Google" id="ProtNLM"/>
    </source>
</evidence>
<keyword evidence="3" id="KW-1185">Reference proteome</keyword>
<name>A0AAP0L2N4_9MAGN</name>
<evidence type="ECO:0000313" key="2">
    <source>
        <dbReference type="EMBL" id="KAK9162528.1"/>
    </source>
</evidence>
<dbReference type="InterPro" id="IPR012334">
    <property type="entry name" value="Pectin_lyas_fold"/>
</dbReference>
<feature type="compositionally biased region" description="Basic residues" evidence="1">
    <location>
        <begin position="1"/>
        <end position="11"/>
    </location>
</feature>
<proteinExistence type="predicted"/>
<dbReference type="SUPFAM" id="SSF51126">
    <property type="entry name" value="Pectin lyase-like"/>
    <property type="match status" value="1"/>
</dbReference>
<dbReference type="PANTHER" id="PTHR31339">
    <property type="entry name" value="PECTIN LYASE-RELATED"/>
    <property type="match status" value="1"/>
</dbReference>
<reference evidence="2 3" key="1">
    <citation type="submission" date="2024-01" db="EMBL/GenBank/DDBJ databases">
        <title>Genome assemblies of Stephania.</title>
        <authorList>
            <person name="Yang L."/>
        </authorList>
    </citation>
    <scope>NUCLEOTIDE SEQUENCE [LARGE SCALE GENOMIC DNA]</scope>
    <source>
        <strain evidence="2">YNDBR</strain>
        <tissue evidence="2">Leaf</tissue>
    </source>
</reference>
<evidence type="ECO:0000313" key="3">
    <source>
        <dbReference type="Proteomes" id="UP001420932"/>
    </source>
</evidence>
<accession>A0AAP0L2N4</accession>
<comment type="caution">
    <text evidence="2">The sequence shown here is derived from an EMBL/GenBank/DDBJ whole genome shotgun (WGS) entry which is preliminary data.</text>
</comment>
<dbReference type="EMBL" id="JBBNAF010000002">
    <property type="protein sequence ID" value="KAK9162528.1"/>
    <property type="molecule type" value="Genomic_DNA"/>
</dbReference>
<dbReference type="InterPro" id="IPR051801">
    <property type="entry name" value="GH28_Enzymes"/>
</dbReference>
<gene>
    <name evidence="2" type="ORF">Syun_003430</name>
</gene>
<sequence length="202" mass="22249">MGRFRHRHHNRNGFGDQHINRVALPDTKSRTDSSGAAKRSCAGFFCGGSAERAVTASIRDFGGIGDGRTSNTEAFRRALRDLERFGDKGGSRLNVPEGRWLTGSFNLTSNFTLFLERGAVILGSQNEEEWPVIEPLPSYGRGRERLGGRNISLIHGDSLSDVVITDSSDHVCIEDCYIESDDDLVAVKSGWDQYGIKMARPS</sequence>
<dbReference type="Gene3D" id="2.160.20.10">
    <property type="entry name" value="Single-stranded right-handed beta-helix, Pectin lyase-like"/>
    <property type="match status" value="2"/>
</dbReference>
<dbReference type="InterPro" id="IPR011050">
    <property type="entry name" value="Pectin_lyase_fold/virulence"/>
</dbReference>
<dbReference type="Proteomes" id="UP001420932">
    <property type="component" value="Unassembled WGS sequence"/>
</dbReference>